<sequence length="1375" mass="157299">MRVTTNQSQCCSQRQLLKVKQTDRNTFKKKEDWELSELKLVDAKSATAVDQHDFILQFDKMYHWSATNLKERQSFLTSLWKMSNKYLPKQKPAFLNFPEEWQTDVVPAQESAEVTVSTTIVDDTPEYMPLTEREIADLERLMSQCDFAYSNSEAFMETLARDLSILDGKNIHSVLAAEQQVEALMSHLENAISEADKIESQLNVYCDSIQHIQKSIMNMGKKNTTNQVIGKNNQVLLEELENIISQLDVPYKLQKALIEADLNSPNGLKEAIEAGNALVRAMNADLHPALVNLAAVQEQRKRFDKWRIKFSQSICRYLNNLFIHEGNKEFLSMEGYHHESRLTLPTLDTVHNNLKPYAPLMHWLRQMDRKAFTDLSKVYISSLQKRYEAVIRQFFEEARNRLNAGSLRRGKGSSQDISSSGLTPREGQNSPVTQRLLAQEREQWKAADETTDREKFDELLERALTQLEPMFLAEQKFCMAFFQLDMVSPTRSNTQSTLSSFSMQSPGSAAITTPSKEEAERKMEKHINEEVRRMMGELFGSLEPELMAFITYYENFDSFCCMNVLVRLGQHVMLAQDTGNFLSVTFATLLVQVKRNFDKFMTAQIKSIEETKPNRTIKCGILPFVDNFEDFAKITEKIFQNAERRNDLEKSYRSLMGAIFEAIPRIGGDHQKTPHQVVIMENFHRLHALLSRLKITALDSYKKEAKQRYQDALKAYVTQYFGRPLEKLNIFCDGIQAKLSQGVKESEVSYQMAYSKQELRKVIKEYPAREVKKGLDSLYRKVEKHLCEEENLLQVVWRAMQEVFIQQYRNVEDLIQRVGDKSGGGGGEARLHSHVIARAHLSAPGRGGVPRRRRQPRVCPQSVQRSPRVSVLSRVPESAEKQREKISRPRLWFLLAPGGKMSGVRWHSLWAGCLLVCAAVLAYQGDISDLPPGPYCGRVSTGCCDGRTDTCSAPILGTLCYCDQFCNRTLNDDCCPDYWSVCHGIEEIRKESCIFNGGEYFSGQSSKVNCKSCTCQRSYTDPTKFEMPCEQIECLVEPDTIDRVNGQRGLTWTAANYSSFWGHALHEGKQFKLGTLEPRRTVKGLIPVKRVYDPSKLPRIFDARVKWQEEISGVVDQGWCASSWALSTVQVAGDRLGIMSLGREIVDLSAQQLLECNRRGQQGCQGGHLDRAWMHIRKYGVIEERCYPYIGDHKQNSKCKIGKNIRSLAASRCPPQHQIEPPRTETYRTGPAYRIQSEQDIMHEIHESGPVQATMGVHHEFFMYRSGVYQASRQGQRIEGYHSVRLIGWGEEPALFGPPIKYWLAMNSWGTEWGEGGLFRIRRGTNECEIEDYVLAAWAQTTSSVTPNTFPPPARRRRNKSHKRSARLRRPLLKK</sequence>
<evidence type="ECO:0000256" key="3">
    <source>
        <dbReference type="ARBA" id="ARBA00022483"/>
    </source>
</evidence>
<feature type="compositionally biased region" description="Basic residues" evidence="7">
    <location>
        <begin position="1354"/>
        <end position="1375"/>
    </location>
</feature>
<dbReference type="GO" id="GO:0006508">
    <property type="term" value="P:proteolysis"/>
    <property type="evidence" value="ECO:0007669"/>
    <property type="project" value="InterPro"/>
</dbReference>
<dbReference type="PROSITE" id="PS00639">
    <property type="entry name" value="THIOL_PROTEASE_HIS"/>
    <property type="match status" value="1"/>
</dbReference>
<proteinExistence type="inferred from homology"/>
<dbReference type="Pfam" id="PF09763">
    <property type="entry name" value="Sec3_CC"/>
    <property type="match status" value="1"/>
</dbReference>
<dbReference type="InterPro" id="IPR000668">
    <property type="entry name" value="Peptidase_C1A_C"/>
</dbReference>
<feature type="domain" description="SMB" evidence="8">
    <location>
        <begin position="940"/>
        <end position="988"/>
    </location>
</feature>
<feature type="compositionally biased region" description="Polar residues" evidence="7">
    <location>
        <begin position="412"/>
        <end position="432"/>
    </location>
</feature>
<comment type="caution">
    <text evidence="9">The sequence shown here is derived from an EMBL/GenBank/DDBJ whole genome shotgun (WGS) entry which is preliminary data.</text>
</comment>
<dbReference type="SUPFAM" id="SSF54001">
    <property type="entry name" value="Cysteine proteinases"/>
    <property type="match status" value="1"/>
</dbReference>
<dbReference type="Proteomes" id="UP000494165">
    <property type="component" value="Unassembled WGS sequence"/>
</dbReference>
<dbReference type="CDD" id="cd02620">
    <property type="entry name" value="Peptidase_C1A_CathepsinB"/>
    <property type="match status" value="1"/>
</dbReference>
<dbReference type="PROSITE" id="PS50958">
    <property type="entry name" value="SMB_2"/>
    <property type="match status" value="1"/>
</dbReference>
<dbReference type="EMBL" id="CADEPI010000016">
    <property type="protein sequence ID" value="CAB3364535.1"/>
    <property type="molecule type" value="Genomic_DNA"/>
</dbReference>
<keyword evidence="5" id="KW-1015">Disulfide bond</keyword>
<dbReference type="GO" id="GO:0005886">
    <property type="term" value="C:plasma membrane"/>
    <property type="evidence" value="ECO:0007669"/>
    <property type="project" value="TreeGrafter"/>
</dbReference>
<evidence type="ECO:0000256" key="2">
    <source>
        <dbReference type="ARBA" id="ARBA00022448"/>
    </source>
</evidence>
<gene>
    <name evidence="9" type="ORF">CLODIP_2_CD09238</name>
</gene>
<feature type="region of interest" description="Disordered" evidence="7">
    <location>
        <begin position="1345"/>
        <end position="1375"/>
    </location>
</feature>
<comment type="similarity">
    <text evidence="1">Belongs to the SEC3 family.</text>
</comment>
<evidence type="ECO:0000256" key="1">
    <source>
        <dbReference type="ARBA" id="ARBA00006518"/>
    </source>
</evidence>
<dbReference type="Gene3D" id="2.30.29.90">
    <property type="match status" value="1"/>
</dbReference>
<dbReference type="InterPro" id="IPR038765">
    <property type="entry name" value="Papain-like_cys_pep_sf"/>
</dbReference>
<dbReference type="GO" id="GO:0008234">
    <property type="term" value="F:cysteine-type peptidase activity"/>
    <property type="evidence" value="ECO:0007669"/>
    <property type="project" value="InterPro"/>
</dbReference>
<dbReference type="Gene3D" id="3.90.70.10">
    <property type="entry name" value="Cysteine proteinases"/>
    <property type="match status" value="1"/>
</dbReference>
<feature type="compositionally biased region" description="Polar residues" evidence="7">
    <location>
        <begin position="495"/>
        <end position="514"/>
    </location>
</feature>
<organism evidence="9 10">
    <name type="scientific">Cloeon dipterum</name>
    <dbReference type="NCBI Taxonomy" id="197152"/>
    <lineage>
        <taxon>Eukaryota</taxon>
        <taxon>Metazoa</taxon>
        <taxon>Ecdysozoa</taxon>
        <taxon>Arthropoda</taxon>
        <taxon>Hexapoda</taxon>
        <taxon>Insecta</taxon>
        <taxon>Pterygota</taxon>
        <taxon>Palaeoptera</taxon>
        <taxon>Ephemeroptera</taxon>
        <taxon>Pisciforma</taxon>
        <taxon>Baetidae</taxon>
        <taxon>Cloeon</taxon>
    </lineage>
</organism>
<dbReference type="GO" id="GO:0006893">
    <property type="term" value="P:Golgi to plasma membrane transport"/>
    <property type="evidence" value="ECO:0007669"/>
    <property type="project" value="TreeGrafter"/>
</dbReference>
<evidence type="ECO:0000256" key="4">
    <source>
        <dbReference type="ARBA" id="ARBA00023054"/>
    </source>
</evidence>
<dbReference type="GO" id="GO:0000145">
    <property type="term" value="C:exocyst"/>
    <property type="evidence" value="ECO:0007669"/>
    <property type="project" value="InterPro"/>
</dbReference>
<dbReference type="Pfam" id="PF00112">
    <property type="entry name" value="Peptidase_C1"/>
    <property type="match status" value="1"/>
</dbReference>
<keyword evidence="3" id="KW-0268">Exocytosis</keyword>
<evidence type="ECO:0000259" key="8">
    <source>
        <dbReference type="PROSITE" id="PS50958"/>
    </source>
</evidence>
<dbReference type="PANTHER" id="PTHR16092:SF14">
    <property type="entry name" value="EXOCYST COMPLEX COMPONENT 1 ISOFORM X1"/>
    <property type="match status" value="1"/>
</dbReference>
<evidence type="ECO:0000256" key="5">
    <source>
        <dbReference type="ARBA" id="ARBA00023157"/>
    </source>
</evidence>
<accession>A0A8S1C9H0</accession>
<evidence type="ECO:0000313" key="10">
    <source>
        <dbReference type="Proteomes" id="UP000494165"/>
    </source>
</evidence>
<dbReference type="SMART" id="SM00645">
    <property type="entry name" value="Pept_C1"/>
    <property type="match status" value="1"/>
</dbReference>
<dbReference type="InterPro" id="IPR001212">
    <property type="entry name" value="Somatomedin_B_dom"/>
</dbReference>
<dbReference type="InterPro" id="IPR028258">
    <property type="entry name" value="Sec3-PIP2_bind"/>
</dbReference>
<dbReference type="InterPro" id="IPR025660">
    <property type="entry name" value="Pept_his_AS"/>
</dbReference>
<reference evidence="9 10" key="1">
    <citation type="submission" date="2020-04" db="EMBL/GenBank/DDBJ databases">
        <authorList>
            <person name="Alioto T."/>
            <person name="Alioto T."/>
            <person name="Gomez Garrido J."/>
        </authorList>
    </citation>
    <scope>NUCLEOTIDE SEQUENCE [LARGE SCALE GENOMIC DNA]</scope>
</reference>
<dbReference type="PANTHER" id="PTHR16092">
    <property type="entry name" value="SEC3/SYNTAXIN-RELATED"/>
    <property type="match status" value="1"/>
</dbReference>
<evidence type="ECO:0000313" key="9">
    <source>
        <dbReference type="EMBL" id="CAB3364535.1"/>
    </source>
</evidence>
<keyword evidence="10" id="KW-1185">Reference proteome</keyword>
<dbReference type="InterPro" id="IPR019160">
    <property type="entry name" value="Sec3_CC"/>
</dbReference>
<dbReference type="InterPro" id="IPR048628">
    <property type="entry name" value="Sec3_C"/>
</dbReference>
<feature type="region of interest" description="Disordered" evidence="7">
    <location>
        <begin position="495"/>
        <end position="521"/>
    </location>
</feature>
<dbReference type="OrthoDB" id="27109at2759"/>
<keyword evidence="2" id="KW-0813">Transport</keyword>
<dbReference type="GO" id="GO:0005546">
    <property type="term" value="F:phosphatidylinositol-4,5-bisphosphate binding"/>
    <property type="evidence" value="ECO:0007669"/>
    <property type="project" value="TreeGrafter"/>
</dbReference>
<dbReference type="GO" id="GO:0006887">
    <property type="term" value="P:exocytosis"/>
    <property type="evidence" value="ECO:0007669"/>
    <property type="project" value="UniProtKB-KW"/>
</dbReference>
<feature type="region of interest" description="Disordered" evidence="7">
    <location>
        <begin position="406"/>
        <end position="432"/>
    </location>
</feature>
<dbReference type="SMART" id="SM01313">
    <property type="entry name" value="Sec3-PIP2_bind"/>
    <property type="match status" value="1"/>
</dbReference>
<feature type="coiled-coil region" evidence="6">
    <location>
        <begin position="174"/>
        <end position="201"/>
    </location>
</feature>
<keyword evidence="4 6" id="KW-0175">Coiled coil</keyword>
<name>A0A8S1C9H0_9INSE</name>
<dbReference type="Pfam" id="PF15277">
    <property type="entry name" value="Sec3-PIP2_bind"/>
    <property type="match status" value="1"/>
</dbReference>
<dbReference type="Pfam" id="PF20654">
    <property type="entry name" value="Sec3_C-term"/>
    <property type="match status" value="1"/>
</dbReference>
<evidence type="ECO:0000256" key="6">
    <source>
        <dbReference type="SAM" id="Coils"/>
    </source>
</evidence>
<protein>
    <recommendedName>
        <fullName evidence="8">SMB domain-containing protein</fullName>
    </recommendedName>
</protein>
<evidence type="ECO:0000256" key="7">
    <source>
        <dbReference type="SAM" id="MobiDB-lite"/>
    </source>
</evidence>